<keyword evidence="4" id="KW-0804">Transcription</keyword>
<protein>
    <submittedName>
        <fullName evidence="6">LacI family DNA-binding transcriptional regulator</fullName>
    </submittedName>
</protein>
<gene>
    <name evidence="6" type="ORF">K1X11_016420</name>
</gene>
<dbReference type="Gene3D" id="3.40.50.2300">
    <property type="match status" value="2"/>
</dbReference>
<proteinExistence type="predicted"/>
<evidence type="ECO:0000256" key="3">
    <source>
        <dbReference type="ARBA" id="ARBA00023125"/>
    </source>
</evidence>
<keyword evidence="7" id="KW-1185">Reference proteome</keyword>
<dbReference type="SMART" id="SM00354">
    <property type="entry name" value="HTH_LACI"/>
    <property type="match status" value="1"/>
</dbReference>
<dbReference type="Pfam" id="PF00356">
    <property type="entry name" value="LacI"/>
    <property type="match status" value="1"/>
</dbReference>
<dbReference type="EMBL" id="CP139781">
    <property type="protein sequence ID" value="WRQ86402.1"/>
    <property type="molecule type" value="Genomic_DNA"/>
</dbReference>
<dbReference type="PROSITE" id="PS50932">
    <property type="entry name" value="HTH_LACI_2"/>
    <property type="match status" value="1"/>
</dbReference>
<dbReference type="Proteomes" id="UP000738431">
    <property type="component" value="Chromosome"/>
</dbReference>
<sequence length="355" mass="39130">MNRVTQRDLAEAAGCSQMTVSRVLRGDSRVKGEIRAKVERLAEEMGYVPDPMLKALVTYKRGSQARHLNANLALLEVGPSGAKPTTTDRVFPLIQAGVKRRAAEMGFGLESFDAQPADLSPQRFQRVLVSRGVRGVVWTATRSSLHLEAPPIDIAGLCAVTVAFDFTQRPLNAINIDYHQAVRLAVEHALARGYRRIGLAVGKGHDIRERHAHTEAWWRLHRVHPAATEPEPLLFEESTMLPDASWAAWFERYRPDVVITGLEGAVRLQAYAEHAGLSIPGDVGLVSLDVIDGLNEHVAGIRCRREHLGAIAVETLYSMIATGEFGIPSHARRIVVQPEWNEGTTLPWRRGSGTS</sequence>
<dbReference type="Gene3D" id="1.10.260.40">
    <property type="entry name" value="lambda repressor-like DNA-binding domains"/>
    <property type="match status" value="1"/>
</dbReference>
<organism evidence="6 7">
    <name type="scientific">Actomonas aquatica</name>
    <dbReference type="NCBI Taxonomy" id="2866162"/>
    <lineage>
        <taxon>Bacteria</taxon>
        <taxon>Pseudomonadati</taxon>
        <taxon>Verrucomicrobiota</taxon>
        <taxon>Opitutia</taxon>
        <taxon>Opitutales</taxon>
        <taxon>Opitutaceae</taxon>
        <taxon>Actomonas</taxon>
    </lineage>
</organism>
<reference evidence="6 7" key="1">
    <citation type="submission" date="2023-12" db="EMBL/GenBank/DDBJ databases">
        <title>Description of an unclassified Opitutus bacterium of Verrucomicrobiota.</title>
        <authorList>
            <person name="Zhang D.-F."/>
        </authorList>
    </citation>
    <scope>NUCLEOTIDE SEQUENCE [LARGE SCALE GENOMIC DNA]</scope>
    <source>
        <strain evidence="6 7">WL0086</strain>
    </source>
</reference>
<dbReference type="GO" id="GO:0003677">
    <property type="term" value="F:DNA binding"/>
    <property type="evidence" value="ECO:0007669"/>
    <property type="project" value="UniProtKB-KW"/>
</dbReference>
<dbReference type="InterPro" id="IPR010982">
    <property type="entry name" value="Lambda_DNA-bd_dom_sf"/>
</dbReference>
<feature type="domain" description="HTH lacI-type" evidence="5">
    <location>
        <begin position="4"/>
        <end position="58"/>
    </location>
</feature>
<dbReference type="SUPFAM" id="SSF47413">
    <property type="entry name" value="lambda repressor-like DNA-binding domains"/>
    <property type="match status" value="1"/>
</dbReference>
<dbReference type="SUPFAM" id="SSF53822">
    <property type="entry name" value="Periplasmic binding protein-like I"/>
    <property type="match status" value="1"/>
</dbReference>
<evidence type="ECO:0000256" key="4">
    <source>
        <dbReference type="ARBA" id="ARBA00023163"/>
    </source>
</evidence>
<dbReference type="CDD" id="cd01392">
    <property type="entry name" value="HTH_LacI"/>
    <property type="match status" value="1"/>
</dbReference>
<dbReference type="InterPro" id="IPR000843">
    <property type="entry name" value="HTH_LacI"/>
</dbReference>
<evidence type="ECO:0000259" key="5">
    <source>
        <dbReference type="PROSITE" id="PS50932"/>
    </source>
</evidence>
<accession>A0ABZ1C4T8</accession>
<keyword evidence="3 6" id="KW-0238">DNA-binding</keyword>
<dbReference type="Pfam" id="PF13377">
    <property type="entry name" value="Peripla_BP_3"/>
    <property type="match status" value="1"/>
</dbReference>
<dbReference type="InterPro" id="IPR028082">
    <property type="entry name" value="Peripla_BP_I"/>
</dbReference>
<keyword evidence="2" id="KW-0805">Transcription regulation</keyword>
<dbReference type="PANTHER" id="PTHR30146:SF148">
    <property type="entry name" value="HTH-TYPE TRANSCRIPTIONAL REPRESSOR PURR-RELATED"/>
    <property type="match status" value="1"/>
</dbReference>
<evidence type="ECO:0000256" key="2">
    <source>
        <dbReference type="ARBA" id="ARBA00023015"/>
    </source>
</evidence>
<name>A0ABZ1C4T8_9BACT</name>
<dbReference type="PANTHER" id="PTHR30146">
    <property type="entry name" value="LACI-RELATED TRANSCRIPTIONAL REPRESSOR"/>
    <property type="match status" value="1"/>
</dbReference>
<evidence type="ECO:0000313" key="6">
    <source>
        <dbReference type="EMBL" id="WRQ86402.1"/>
    </source>
</evidence>
<evidence type="ECO:0000256" key="1">
    <source>
        <dbReference type="ARBA" id="ARBA00022491"/>
    </source>
</evidence>
<dbReference type="RefSeq" id="WP_225919462.1">
    <property type="nucleotide sequence ID" value="NZ_CP139781.1"/>
</dbReference>
<evidence type="ECO:0000313" key="7">
    <source>
        <dbReference type="Proteomes" id="UP000738431"/>
    </source>
</evidence>
<dbReference type="InterPro" id="IPR046335">
    <property type="entry name" value="LacI/GalR-like_sensor"/>
</dbReference>
<keyword evidence="1" id="KW-0678">Repressor</keyword>